<protein>
    <submittedName>
        <fullName evidence="4">Uncharacterized protein</fullName>
    </submittedName>
</protein>
<feature type="region of interest" description="Disordered" evidence="1">
    <location>
        <begin position="432"/>
        <end position="455"/>
    </location>
</feature>
<keyword evidence="3" id="KW-0732">Signal</keyword>
<evidence type="ECO:0000256" key="2">
    <source>
        <dbReference type="SAM" id="Phobius"/>
    </source>
</evidence>
<dbReference type="OrthoDB" id="10601332at2759"/>
<feature type="signal peptide" evidence="3">
    <location>
        <begin position="1"/>
        <end position="25"/>
    </location>
</feature>
<dbReference type="AlphaFoldDB" id="A0A9Q1BPS5"/>
<reference evidence="4" key="1">
    <citation type="submission" date="2021-10" db="EMBL/GenBank/DDBJ databases">
        <title>Tropical sea cucumber genome reveals ecological adaptation and Cuvierian tubules defense mechanism.</title>
        <authorList>
            <person name="Chen T."/>
        </authorList>
    </citation>
    <scope>NUCLEOTIDE SEQUENCE</scope>
    <source>
        <strain evidence="4">Nanhai2018</strain>
        <tissue evidence="4">Muscle</tissue>
    </source>
</reference>
<dbReference type="Proteomes" id="UP001152320">
    <property type="component" value="Chromosome 13"/>
</dbReference>
<feature type="chain" id="PRO_5040444361" evidence="3">
    <location>
        <begin position="26"/>
        <end position="491"/>
    </location>
</feature>
<evidence type="ECO:0000256" key="3">
    <source>
        <dbReference type="SAM" id="SignalP"/>
    </source>
</evidence>
<gene>
    <name evidence="4" type="ORF">HOLleu_27003</name>
</gene>
<comment type="caution">
    <text evidence="4">The sequence shown here is derived from an EMBL/GenBank/DDBJ whole genome shotgun (WGS) entry which is preliminary data.</text>
</comment>
<evidence type="ECO:0000313" key="4">
    <source>
        <dbReference type="EMBL" id="KAJ8030550.1"/>
    </source>
</evidence>
<sequence>MALMCLVIKLCSVTVMLSIISLTGSQEILFELKDRQYQEILFSGDVTVAMVCKIITVNTAEVKIINSGGELVTTNNGKGNCLEFVISRINSTQNLNYTCSVSYKSGGGVPVITENVSNREQSCFRNGTGINKPYQTGDVLLLSCYCRVTEPCGLTETVVGSMLGRGITPFEEEEYNNKKIRRIIVGPFNDTSIMTLRYDCSRGTTVESRCSTGPAQVSAKDFIINPTNPSVGSLECPVTEISTKYAETFSSTDGDTVIPTLDPTTASSTDKLSFIPILDSTTASSTDKPSLEGVNPPAKENNESFLTFIIVLVGIFALLIVSVAFLLVFIVLKRKKKGTKATKEGQEVHNLHQSIGNMDQTFNNLDQNADNQDQNVDIQDQNVDGHAYVGNVTDDSTDLPQLSDVSDGDVVVTDVMDGRDIEEYRGTLVSLPVDNNGFDNDDGEDPEDQFQTADTSDYSVLVAFMKRNNMQKEQDEVFGLDAEEDNLNQPE</sequence>
<evidence type="ECO:0000313" key="5">
    <source>
        <dbReference type="Proteomes" id="UP001152320"/>
    </source>
</evidence>
<feature type="compositionally biased region" description="Acidic residues" evidence="1">
    <location>
        <begin position="439"/>
        <end position="448"/>
    </location>
</feature>
<organism evidence="4 5">
    <name type="scientific">Holothuria leucospilota</name>
    <name type="common">Black long sea cucumber</name>
    <name type="synonym">Mertensiothuria leucospilota</name>
    <dbReference type="NCBI Taxonomy" id="206669"/>
    <lineage>
        <taxon>Eukaryota</taxon>
        <taxon>Metazoa</taxon>
        <taxon>Echinodermata</taxon>
        <taxon>Eleutherozoa</taxon>
        <taxon>Echinozoa</taxon>
        <taxon>Holothuroidea</taxon>
        <taxon>Aspidochirotacea</taxon>
        <taxon>Aspidochirotida</taxon>
        <taxon>Holothuriidae</taxon>
        <taxon>Holothuria</taxon>
    </lineage>
</organism>
<keyword evidence="2" id="KW-0472">Membrane</keyword>
<proteinExistence type="predicted"/>
<accession>A0A9Q1BPS5</accession>
<keyword evidence="2" id="KW-1133">Transmembrane helix</keyword>
<keyword evidence="5" id="KW-1185">Reference proteome</keyword>
<name>A0A9Q1BPS5_HOLLE</name>
<evidence type="ECO:0000256" key="1">
    <source>
        <dbReference type="SAM" id="MobiDB-lite"/>
    </source>
</evidence>
<keyword evidence="2" id="KW-0812">Transmembrane</keyword>
<dbReference type="EMBL" id="JAIZAY010000013">
    <property type="protein sequence ID" value="KAJ8030550.1"/>
    <property type="molecule type" value="Genomic_DNA"/>
</dbReference>
<feature type="transmembrane region" description="Helical" evidence="2">
    <location>
        <begin position="305"/>
        <end position="332"/>
    </location>
</feature>